<dbReference type="GO" id="GO:0006357">
    <property type="term" value="P:regulation of transcription by RNA polymerase II"/>
    <property type="evidence" value="ECO:0007669"/>
    <property type="project" value="TreeGrafter"/>
</dbReference>
<feature type="compositionally biased region" description="Basic and acidic residues" evidence="7">
    <location>
        <begin position="1199"/>
        <end position="1221"/>
    </location>
</feature>
<dbReference type="GO" id="GO:0016747">
    <property type="term" value="F:acyltransferase activity, transferring groups other than amino-acyl groups"/>
    <property type="evidence" value="ECO:0007669"/>
    <property type="project" value="InterPro"/>
</dbReference>
<feature type="compositionally biased region" description="Basic and acidic residues" evidence="7">
    <location>
        <begin position="201"/>
        <end position="211"/>
    </location>
</feature>
<feature type="domain" description="N-acetyltransferase" evidence="9">
    <location>
        <begin position="790"/>
        <end position="950"/>
    </location>
</feature>
<feature type="region of interest" description="Disordered" evidence="7">
    <location>
        <begin position="442"/>
        <end position="485"/>
    </location>
</feature>
<dbReference type="CDD" id="cd15539">
    <property type="entry name" value="PHD1_AIRE"/>
    <property type="match status" value="1"/>
</dbReference>
<protein>
    <recommendedName>
        <fullName evidence="12">PHD-type domain-containing protein</fullName>
    </recommendedName>
</protein>
<dbReference type="Pfam" id="PF23209">
    <property type="entry name" value="IDM1_C"/>
    <property type="match status" value="1"/>
</dbReference>
<dbReference type="InterPro" id="IPR019787">
    <property type="entry name" value="Znf_PHD-finger"/>
</dbReference>
<feature type="compositionally biased region" description="Basic and acidic residues" evidence="7">
    <location>
        <begin position="90"/>
        <end position="102"/>
    </location>
</feature>
<dbReference type="PANTHER" id="PTHR46309">
    <property type="entry name" value="PHD FINGER PROTEIN 12"/>
    <property type="match status" value="1"/>
</dbReference>
<proteinExistence type="predicted"/>
<dbReference type="InterPro" id="IPR001965">
    <property type="entry name" value="Znf_PHD"/>
</dbReference>
<feature type="compositionally biased region" description="Basic and acidic residues" evidence="7">
    <location>
        <begin position="51"/>
        <end position="60"/>
    </location>
</feature>
<dbReference type="GO" id="GO:0005634">
    <property type="term" value="C:nucleus"/>
    <property type="evidence" value="ECO:0007669"/>
    <property type="project" value="UniProtKB-SubCell"/>
</dbReference>
<feature type="compositionally biased region" description="Basic and acidic residues" evidence="7">
    <location>
        <begin position="1158"/>
        <end position="1171"/>
    </location>
</feature>
<accession>A0A445AE50</accession>
<dbReference type="InterPro" id="IPR017956">
    <property type="entry name" value="AT_hook_DNA-bd_motif"/>
</dbReference>
<evidence type="ECO:0000256" key="7">
    <source>
        <dbReference type="SAM" id="MobiDB-lite"/>
    </source>
</evidence>
<feature type="region of interest" description="Disordered" evidence="7">
    <location>
        <begin position="51"/>
        <end position="250"/>
    </location>
</feature>
<dbReference type="SUPFAM" id="SSF57903">
    <property type="entry name" value="FYVE/PHD zinc finger"/>
    <property type="match status" value="1"/>
</dbReference>
<dbReference type="Pfam" id="PF16135">
    <property type="entry name" value="TDBD"/>
    <property type="match status" value="1"/>
</dbReference>
<dbReference type="GO" id="GO:0008270">
    <property type="term" value="F:zinc ion binding"/>
    <property type="evidence" value="ECO:0007669"/>
    <property type="project" value="UniProtKB-KW"/>
</dbReference>
<dbReference type="InterPro" id="IPR000182">
    <property type="entry name" value="GNAT_dom"/>
</dbReference>
<feature type="compositionally biased region" description="Basic residues" evidence="7">
    <location>
        <begin position="175"/>
        <end position="184"/>
    </location>
</feature>
<gene>
    <name evidence="10" type="ORF">Ahy_B02g058204</name>
</gene>
<comment type="caution">
    <text evidence="10">The sequence shown here is derived from an EMBL/GenBank/DDBJ whole genome shotgun (WGS) entry which is preliminary data.</text>
</comment>
<dbReference type="InterPro" id="IPR042163">
    <property type="entry name" value="PHF12"/>
</dbReference>
<feature type="domain" description="PHD-type" evidence="8">
    <location>
        <begin position="647"/>
        <end position="692"/>
    </location>
</feature>
<dbReference type="STRING" id="3818.A0A445AE50"/>
<dbReference type="Pfam" id="PF00628">
    <property type="entry name" value="PHD"/>
    <property type="match status" value="1"/>
</dbReference>
<feature type="region of interest" description="Disordered" evidence="7">
    <location>
        <begin position="1199"/>
        <end position="1245"/>
    </location>
</feature>
<sequence>MREGLRSQTRLGNVCAGGGDGVKSVPFDLGGEGSQVGGEVLGSVVAEKEDNVVERDAKEECDADLGASTSGKGDAESVEGGGNEGCEDGGVERMVESEREELTESVTIGGRVLRSRTKRPENEKPCSGGNSGGVVVSGRGGGHGGLRRVTVKKDSEDDDDFVPNGCANKGVGLEKKRKRGRPRKVKLEESDELGMVSCGNEKVELKKDVNGRKKKRKRGRPPKVKVEDPDKLVEQSPRKRGRPPKVHGQNHLPIMVHDRKVNVRRRKGKKGLTATVGAKANGIAYWSSRRSSQKELETKGISPVKDDKLGKFLETESNGVCEGISGEIMEGRKQELGKDGRKKKMRKEGRKEEKQLVREKIMEQILAAGWTVDYRPRNGREYKDAVYVSLDGKTHWSITLAYNRLKQHYEAADGEGTVYGPGFEFTPIPEADFQMLTKVMKKQRGSKNKKMQNGVKGKKWKKGKAGSHAGMGKSAKRKMKRKWTEDDDTDVMLPNKVSGLVRDHKRHKTQSKKRGAPLVRNAEVDIDSEVNGYVPYCGKRTVLAWMIDLGTILQDGKVHYMQLGENNVLLDGKITGDGIHCGCCNEVITISDFEAHAGIKHSDPLKNIHIEGGTSLLQCLLDSWNKQDECERKGFHFVDVAGEDPNDDTCGVCGDGGDLICCDGCPSTFHQSCLDINKFPSGDWHCVYCCCKFCGSVGGSSNQTDEKDGSAMSTLLTCRLCEAKYHRDCAEENGAKPDDSRDASFCGNRCQELSERLEMLLGVKREIEDGFSLTLIRRSDVALDVSQTKPEIIECNSKLAVALSVMDECFMPYIDERSGINLIHGILYNCGSNFKRLNYSGFITAILERGDEIVATATIRIHGNQLAEMPFIGTRFMYRRQGMCRRLLNGIECALSSLNVELLVIPAISEMRETWTSVFGFEPLELENKKIIKSMSLLIFPHVDMLQKKMLKHKFAEETVITAEASNLLKDHTEGEVANNCEGAESFGSQSMNNSADIPCSNDDQMMDKTMPTESGSLLPEGSLNNLPNNNGNTKLHDKCPEDITCQVVCHENLPVEDISTANPPDDGTEDAGTRKNTSLDCVELNDDEKQVDLDGQSNNCCNTYEETECLRDGCHSGEAVPTTNDSVHLQSKDITEDCPDNCETNSKVVTTPGSDEAEVHPTEPPKHQTDTEDCQSFPVSSDLCEKFVDCVDDNSKPSTDVKADSFPADTDRNPNDEHLTKGSPGLPEHDLQVDQNPQGNAPTLCTPNTASSVALNCASVGAGSTSCSSTESLAFRRSSRVAALLGLVVAGSARRNRSNQQLPALVRTSSPSRRFRRQAAAVMKMNNSHGDIDGKDGSHIVLQSCSGGNYSGLDED</sequence>
<evidence type="ECO:0000313" key="11">
    <source>
        <dbReference type="Proteomes" id="UP000289738"/>
    </source>
</evidence>
<dbReference type="PRINTS" id="PR00929">
    <property type="entry name" value="ATHOOK"/>
</dbReference>
<dbReference type="SMART" id="SM00249">
    <property type="entry name" value="PHD"/>
    <property type="match status" value="2"/>
</dbReference>
<dbReference type="GO" id="GO:0003714">
    <property type="term" value="F:transcription corepressor activity"/>
    <property type="evidence" value="ECO:0007669"/>
    <property type="project" value="InterPro"/>
</dbReference>
<dbReference type="InterPro" id="IPR013083">
    <property type="entry name" value="Znf_RING/FYVE/PHD"/>
</dbReference>
<evidence type="ECO:0000256" key="1">
    <source>
        <dbReference type="ARBA" id="ARBA00004123"/>
    </source>
</evidence>
<feature type="compositionally biased region" description="Polar residues" evidence="7">
    <location>
        <begin position="1234"/>
        <end position="1245"/>
    </location>
</feature>
<evidence type="ECO:0000256" key="6">
    <source>
        <dbReference type="PROSITE-ProRule" id="PRU00146"/>
    </source>
</evidence>
<comment type="subcellular location">
    <subcellularLocation>
        <location evidence="1">Nucleus</location>
    </subcellularLocation>
</comment>
<dbReference type="InterPro" id="IPR032308">
    <property type="entry name" value="TDBD"/>
</dbReference>
<dbReference type="InterPro" id="IPR011011">
    <property type="entry name" value="Znf_FYVE_PHD"/>
</dbReference>
<dbReference type="EMBL" id="SDMP01000012">
    <property type="protein sequence ID" value="RYR24691.1"/>
    <property type="molecule type" value="Genomic_DNA"/>
</dbReference>
<feature type="compositionally biased region" description="Basic residues" evidence="7">
    <location>
        <begin position="442"/>
        <end position="465"/>
    </location>
</feature>
<feature type="compositionally biased region" description="Polar residues" evidence="7">
    <location>
        <begin position="1143"/>
        <end position="1154"/>
    </location>
</feature>
<keyword evidence="4" id="KW-0862">Zinc</keyword>
<keyword evidence="11" id="KW-1185">Reference proteome</keyword>
<feature type="region of interest" description="Disordered" evidence="7">
    <location>
        <begin position="333"/>
        <end position="353"/>
    </location>
</feature>
<dbReference type="SMART" id="SM00384">
    <property type="entry name" value="AT_hook"/>
    <property type="match status" value="3"/>
</dbReference>
<dbReference type="PANTHER" id="PTHR46309:SF1">
    <property type="entry name" value="PHD FINGER PROTEIN 12"/>
    <property type="match status" value="1"/>
</dbReference>
<dbReference type="GO" id="GO:0003677">
    <property type="term" value="F:DNA binding"/>
    <property type="evidence" value="ECO:0007669"/>
    <property type="project" value="InterPro"/>
</dbReference>
<evidence type="ECO:0000259" key="9">
    <source>
        <dbReference type="PROSITE" id="PS51186"/>
    </source>
</evidence>
<dbReference type="PROSITE" id="PS50016">
    <property type="entry name" value="ZF_PHD_2"/>
    <property type="match status" value="1"/>
</dbReference>
<dbReference type="Pfam" id="PF22970">
    <property type="entry name" value="DUF7028"/>
    <property type="match status" value="1"/>
</dbReference>
<keyword evidence="3 6" id="KW-0863">Zinc-finger</keyword>
<dbReference type="InterPro" id="IPR056511">
    <property type="entry name" value="IDM1_C"/>
</dbReference>
<evidence type="ECO:0000313" key="10">
    <source>
        <dbReference type="EMBL" id="RYR24691.1"/>
    </source>
</evidence>
<dbReference type="Pfam" id="PF02178">
    <property type="entry name" value="AT_hook"/>
    <property type="match status" value="3"/>
</dbReference>
<feature type="compositionally biased region" description="Basic residues" evidence="7">
    <location>
        <begin position="212"/>
        <end position="223"/>
    </location>
</feature>
<evidence type="ECO:0000256" key="5">
    <source>
        <dbReference type="ARBA" id="ARBA00023242"/>
    </source>
</evidence>
<evidence type="ECO:0000259" key="8">
    <source>
        <dbReference type="PROSITE" id="PS50016"/>
    </source>
</evidence>
<evidence type="ECO:0000256" key="4">
    <source>
        <dbReference type="ARBA" id="ARBA00022833"/>
    </source>
</evidence>
<name>A0A445AE50_ARAHY</name>
<dbReference type="PROSITE" id="PS51186">
    <property type="entry name" value="GNAT"/>
    <property type="match status" value="1"/>
</dbReference>
<dbReference type="InterPro" id="IPR054292">
    <property type="entry name" value="DUF7028"/>
</dbReference>
<dbReference type="Gene3D" id="3.30.40.10">
    <property type="entry name" value="Zinc/RING finger domain, C3HC4 (zinc finger)"/>
    <property type="match status" value="1"/>
</dbReference>
<dbReference type="Proteomes" id="UP000289738">
    <property type="component" value="Chromosome B02"/>
</dbReference>
<feature type="compositionally biased region" description="Basic and acidic residues" evidence="7">
    <location>
        <begin position="224"/>
        <end position="237"/>
    </location>
</feature>
<organism evidence="10 11">
    <name type="scientific">Arachis hypogaea</name>
    <name type="common">Peanut</name>
    <dbReference type="NCBI Taxonomy" id="3818"/>
    <lineage>
        <taxon>Eukaryota</taxon>
        <taxon>Viridiplantae</taxon>
        <taxon>Streptophyta</taxon>
        <taxon>Embryophyta</taxon>
        <taxon>Tracheophyta</taxon>
        <taxon>Spermatophyta</taxon>
        <taxon>Magnoliopsida</taxon>
        <taxon>eudicotyledons</taxon>
        <taxon>Gunneridae</taxon>
        <taxon>Pentapetalae</taxon>
        <taxon>rosids</taxon>
        <taxon>fabids</taxon>
        <taxon>Fabales</taxon>
        <taxon>Fabaceae</taxon>
        <taxon>Papilionoideae</taxon>
        <taxon>50 kb inversion clade</taxon>
        <taxon>dalbergioids sensu lato</taxon>
        <taxon>Dalbergieae</taxon>
        <taxon>Pterocarpus clade</taxon>
        <taxon>Arachis</taxon>
    </lineage>
</organism>
<evidence type="ECO:0000256" key="3">
    <source>
        <dbReference type="ARBA" id="ARBA00022771"/>
    </source>
</evidence>
<evidence type="ECO:0008006" key="12">
    <source>
        <dbReference type="Google" id="ProtNLM"/>
    </source>
</evidence>
<keyword evidence="2" id="KW-0479">Metal-binding</keyword>
<keyword evidence="5" id="KW-0539">Nucleus</keyword>
<feature type="region of interest" description="Disordered" evidence="7">
    <location>
        <begin position="1057"/>
        <end position="1076"/>
    </location>
</feature>
<evidence type="ECO:0000256" key="2">
    <source>
        <dbReference type="ARBA" id="ARBA00022723"/>
    </source>
</evidence>
<feature type="region of interest" description="Disordered" evidence="7">
    <location>
        <begin position="1124"/>
        <end position="1176"/>
    </location>
</feature>
<reference evidence="10 11" key="1">
    <citation type="submission" date="2019-01" db="EMBL/GenBank/DDBJ databases">
        <title>Sequencing of cultivated peanut Arachis hypogaea provides insights into genome evolution and oil improvement.</title>
        <authorList>
            <person name="Chen X."/>
        </authorList>
    </citation>
    <scope>NUCLEOTIDE SEQUENCE [LARGE SCALE GENOMIC DNA]</scope>
    <source>
        <strain evidence="11">cv. Fuhuasheng</strain>
        <tissue evidence="10">Leaves</tissue>
    </source>
</reference>